<evidence type="ECO:0000313" key="5">
    <source>
        <dbReference type="Proteomes" id="UP000636004"/>
    </source>
</evidence>
<dbReference type="Proteomes" id="UP000636004">
    <property type="component" value="Unassembled WGS sequence"/>
</dbReference>
<feature type="compositionally biased region" description="Acidic residues" evidence="1">
    <location>
        <begin position="91"/>
        <end position="100"/>
    </location>
</feature>
<dbReference type="EMBL" id="BMWZ01000004">
    <property type="protein sequence ID" value="GGZ82808.1"/>
    <property type="molecule type" value="Genomic_DNA"/>
</dbReference>
<keyword evidence="5" id="KW-1185">Reference proteome</keyword>
<dbReference type="Gene3D" id="1.10.238.10">
    <property type="entry name" value="EF-hand"/>
    <property type="match status" value="1"/>
</dbReference>
<comment type="caution">
    <text evidence="4">The sequence shown here is derived from an EMBL/GenBank/DDBJ whole genome shotgun (WGS) entry which is preliminary data.</text>
</comment>
<protein>
    <recommendedName>
        <fullName evidence="3">EF-hand domain-containing protein</fullName>
    </recommendedName>
</protein>
<evidence type="ECO:0000313" key="4">
    <source>
        <dbReference type="EMBL" id="GGZ82808.1"/>
    </source>
</evidence>
<accession>A0A918VA13</accession>
<dbReference type="InterPro" id="IPR018247">
    <property type="entry name" value="EF_Hand_1_Ca_BS"/>
</dbReference>
<dbReference type="InterPro" id="IPR011992">
    <property type="entry name" value="EF-hand-dom_pair"/>
</dbReference>
<organism evidence="4 5">
    <name type="scientific">Algibacter mikhailovii</name>
    <dbReference type="NCBI Taxonomy" id="425498"/>
    <lineage>
        <taxon>Bacteria</taxon>
        <taxon>Pseudomonadati</taxon>
        <taxon>Bacteroidota</taxon>
        <taxon>Flavobacteriia</taxon>
        <taxon>Flavobacteriales</taxon>
        <taxon>Flavobacteriaceae</taxon>
        <taxon>Algibacter</taxon>
    </lineage>
</organism>
<feature type="chain" id="PRO_5036896079" description="EF-hand domain-containing protein" evidence="2">
    <location>
        <begin position="46"/>
        <end position="118"/>
    </location>
</feature>
<dbReference type="PROSITE" id="PS00018">
    <property type="entry name" value="EF_HAND_1"/>
    <property type="match status" value="1"/>
</dbReference>
<dbReference type="AlphaFoldDB" id="A0A918VA13"/>
<dbReference type="Pfam" id="PF13202">
    <property type="entry name" value="EF-hand_5"/>
    <property type="match status" value="2"/>
</dbReference>
<reference evidence="4" key="1">
    <citation type="journal article" date="2014" name="Int. J. Syst. Evol. Microbiol.">
        <title>Complete genome sequence of Corynebacterium casei LMG S-19264T (=DSM 44701T), isolated from a smear-ripened cheese.</title>
        <authorList>
            <consortium name="US DOE Joint Genome Institute (JGI-PGF)"/>
            <person name="Walter F."/>
            <person name="Albersmeier A."/>
            <person name="Kalinowski J."/>
            <person name="Ruckert C."/>
        </authorList>
    </citation>
    <scope>NUCLEOTIDE SEQUENCE</scope>
    <source>
        <strain evidence="4">KCTC 12710</strain>
    </source>
</reference>
<dbReference type="PROSITE" id="PS50222">
    <property type="entry name" value="EF_HAND_2"/>
    <property type="match status" value="1"/>
</dbReference>
<feature type="signal peptide" evidence="2">
    <location>
        <begin position="1"/>
        <end position="45"/>
    </location>
</feature>
<evidence type="ECO:0000256" key="2">
    <source>
        <dbReference type="SAM" id="SignalP"/>
    </source>
</evidence>
<feature type="domain" description="EF-hand" evidence="3">
    <location>
        <begin position="78"/>
        <end position="113"/>
    </location>
</feature>
<feature type="region of interest" description="Disordered" evidence="1">
    <location>
        <begin position="90"/>
        <end position="118"/>
    </location>
</feature>
<keyword evidence="2" id="KW-0732">Signal</keyword>
<gene>
    <name evidence="4" type="ORF">GCM10007028_20810</name>
</gene>
<evidence type="ECO:0000259" key="3">
    <source>
        <dbReference type="PROSITE" id="PS50222"/>
    </source>
</evidence>
<proteinExistence type="predicted"/>
<dbReference type="SUPFAM" id="SSF47473">
    <property type="entry name" value="EF-hand"/>
    <property type="match status" value="1"/>
</dbReference>
<evidence type="ECO:0000256" key="1">
    <source>
        <dbReference type="SAM" id="MobiDB-lite"/>
    </source>
</evidence>
<name>A0A918VA13_9FLAO</name>
<dbReference type="GO" id="GO:0005509">
    <property type="term" value="F:calcium ion binding"/>
    <property type="evidence" value="ECO:0007669"/>
    <property type="project" value="InterPro"/>
</dbReference>
<reference evidence="4" key="2">
    <citation type="submission" date="2020-09" db="EMBL/GenBank/DDBJ databases">
        <authorList>
            <person name="Sun Q."/>
            <person name="Kim S."/>
        </authorList>
    </citation>
    <scope>NUCLEOTIDE SEQUENCE</scope>
    <source>
        <strain evidence="4">KCTC 12710</strain>
    </source>
</reference>
<sequence length="118" mass="13311">MPTTSLEKYTHLKAHNNKNKRMKNVLRTAGLVLGMILFISNSAFAQSENNKDRKKPPTFEQLLEKMDANEDGKLSQKEVKGPLKDHFAEVDANEDGFITEEELKKAPRPKGKGKSNND</sequence>
<dbReference type="InterPro" id="IPR002048">
    <property type="entry name" value="EF_hand_dom"/>
</dbReference>
<feature type="compositionally biased region" description="Basic residues" evidence="1">
    <location>
        <begin position="106"/>
        <end position="118"/>
    </location>
</feature>